<dbReference type="EMBL" id="MSFK01000009">
    <property type="protein sequence ID" value="PWY91612.1"/>
    <property type="molecule type" value="Genomic_DNA"/>
</dbReference>
<evidence type="ECO:0000313" key="2">
    <source>
        <dbReference type="EMBL" id="PWY91612.1"/>
    </source>
</evidence>
<name>A0A317X1Y4_9EURO</name>
<feature type="chain" id="PRO_5016378161" evidence="1">
    <location>
        <begin position="22"/>
        <end position="125"/>
    </location>
</feature>
<evidence type="ECO:0000313" key="3">
    <source>
        <dbReference type="Proteomes" id="UP000246702"/>
    </source>
</evidence>
<reference evidence="2 3" key="1">
    <citation type="submission" date="2016-12" db="EMBL/GenBank/DDBJ databases">
        <title>The genomes of Aspergillus section Nigri reveals drivers in fungal speciation.</title>
        <authorList>
            <consortium name="DOE Joint Genome Institute"/>
            <person name="Vesth T.C."/>
            <person name="Nybo J."/>
            <person name="Theobald S."/>
            <person name="Brandl J."/>
            <person name="Frisvad J.C."/>
            <person name="Nielsen K.F."/>
            <person name="Lyhne E.K."/>
            <person name="Kogle M.E."/>
            <person name="Kuo A."/>
            <person name="Riley R."/>
            <person name="Clum A."/>
            <person name="Nolan M."/>
            <person name="Lipzen A."/>
            <person name="Salamov A."/>
            <person name="Henrissat B."/>
            <person name="Wiebenga A."/>
            <person name="De Vries R.P."/>
            <person name="Grigoriev I.V."/>
            <person name="Mortensen U.H."/>
            <person name="Andersen M.R."/>
            <person name="Baker S.E."/>
        </authorList>
    </citation>
    <scope>NUCLEOTIDE SEQUENCE [LARGE SCALE GENOMIC DNA]</scope>
    <source>
        <strain evidence="2 3">CBS 115572</strain>
    </source>
</reference>
<feature type="signal peptide" evidence="1">
    <location>
        <begin position="1"/>
        <end position="21"/>
    </location>
</feature>
<keyword evidence="3" id="KW-1185">Reference proteome</keyword>
<protein>
    <submittedName>
        <fullName evidence="2">Uncharacterized protein</fullName>
    </submittedName>
</protein>
<keyword evidence="1" id="KW-0732">Signal</keyword>
<proteinExistence type="predicted"/>
<organism evidence="2 3">
    <name type="scientific">Aspergillus sclerotioniger CBS 115572</name>
    <dbReference type="NCBI Taxonomy" id="1450535"/>
    <lineage>
        <taxon>Eukaryota</taxon>
        <taxon>Fungi</taxon>
        <taxon>Dikarya</taxon>
        <taxon>Ascomycota</taxon>
        <taxon>Pezizomycotina</taxon>
        <taxon>Eurotiomycetes</taxon>
        <taxon>Eurotiomycetidae</taxon>
        <taxon>Eurotiales</taxon>
        <taxon>Aspergillaceae</taxon>
        <taxon>Aspergillus</taxon>
        <taxon>Aspergillus subgen. Circumdati</taxon>
    </lineage>
</organism>
<gene>
    <name evidence="2" type="ORF">BO94DRAFT_397839</name>
</gene>
<dbReference type="Proteomes" id="UP000246702">
    <property type="component" value="Unassembled WGS sequence"/>
</dbReference>
<dbReference type="GeneID" id="37109521"/>
<dbReference type="RefSeq" id="XP_025469340.1">
    <property type="nucleotide sequence ID" value="XM_025607378.1"/>
</dbReference>
<dbReference type="OrthoDB" id="4481566at2759"/>
<dbReference type="AlphaFoldDB" id="A0A317X1Y4"/>
<accession>A0A317X1Y4</accession>
<evidence type="ECO:0000256" key="1">
    <source>
        <dbReference type="SAM" id="SignalP"/>
    </source>
</evidence>
<comment type="caution">
    <text evidence="2">The sequence shown here is derived from an EMBL/GenBank/DDBJ whole genome shotgun (WGS) entry which is preliminary data.</text>
</comment>
<sequence length="125" mass="13807">MKYPLLLAASYGLLLSPLVASAPTPKPLMKLRVRTDDLTALLDKRDEDATALYAYIAADSELDKRDEEATALYAYIAADSELDKRDEDATALYAYIAADSEFNKKRDEDATALYAYIAADSELDD</sequence>